<dbReference type="GO" id="GO:0004888">
    <property type="term" value="F:transmembrane signaling receptor activity"/>
    <property type="evidence" value="ECO:0007669"/>
    <property type="project" value="InterPro"/>
</dbReference>
<evidence type="ECO:0000256" key="1">
    <source>
        <dbReference type="ARBA" id="ARBA00004370"/>
    </source>
</evidence>
<dbReference type="PROSITE" id="PS50885">
    <property type="entry name" value="HAMP"/>
    <property type="match status" value="1"/>
</dbReference>
<comment type="subcellular location">
    <subcellularLocation>
        <location evidence="1">Membrane</location>
    </subcellularLocation>
</comment>
<organism evidence="7 8">
    <name type="scientific">Veronia pacifica</name>
    <dbReference type="NCBI Taxonomy" id="1080227"/>
    <lineage>
        <taxon>Bacteria</taxon>
        <taxon>Pseudomonadati</taxon>
        <taxon>Pseudomonadota</taxon>
        <taxon>Gammaproteobacteria</taxon>
        <taxon>Vibrionales</taxon>
        <taxon>Vibrionaceae</taxon>
        <taxon>Veronia</taxon>
    </lineage>
</organism>
<dbReference type="AlphaFoldDB" id="A0A1C3EG59"/>
<gene>
    <name evidence="7" type="ORF">A8L45_14160</name>
</gene>
<evidence type="ECO:0000256" key="3">
    <source>
        <dbReference type="ARBA" id="ARBA00029447"/>
    </source>
</evidence>
<dbReference type="STRING" id="1080227.A8L45_14160"/>
<protein>
    <submittedName>
        <fullName evidence="7">Chemotaxis protein</fullName>
    </submittedName>
</protein>
<dbReference type="GO" id="GO:0007165">
    <property type="term" value="P:signal transduction"/>
    <property type="evidence" value="ECO:0007669"/>
    <property type="project" value="UniProtKB-KW"/>
</dbReference>
<evidence type="ECO:0000313" key="7">
    <source>
        <dbReference type="EMBL" id="ODA32199.1"/>
    </source>
</evidence>
<feature type="domain" description="HAMP" evidence="6">
    <location>
        <begin position="338"/>
        <end position="390"/>
    </location>
</feature>
<dbReference type="Gene3D" id="1.10.287.950">
    <property type="entry name" value="Methyl-accepting chemotaxis protein"/>
    <property type="match status" value="1"/>
</dbReference>
<comment type="similarity">
    <text evidence="3">Belongs to the methyl-accepting chemotaxis (MCP) protein family.</text>
</comment>
<evidence type="ECO:0000313" key="8">
    <source>
        <dbReference type="Proteomes" id="UP000094936"/>
    </source>
</evidence>
<dbReference type="RefSeq" id="WP_068903390.1">
    <property type="nucleotide sequence ID" value="NZ_JBHUIF010000029.1"/>
</dbReference>
<dbReference type="CDD" id="cd06225">
    <property type="entry name" value="HAMP"/>
    <property type="match status" value="1"/>
</dbReference>
<dbReference type="Proteomes" id="UP000094936">
    <property type="component" value="Unassembled WGS sequence"/>
</dbReference>
<dbReference type="FunFam" id="1.10.287.950:FF:000001">
    <property type="entry name" value="Methyl-accepting chemotaxis sensory transducer"/>
    <property type="match status" value="1"/>
</dbReference>
<comment type="caution">
    <text evidence="7">The sequence shown here is derived from an EMBL/GenBank/DDBJ whole genome shotgun (WGS) entry which is preliminary data.</text>
</comment>
<keyword evidence="2 4" id="KW-0807">Transducer</keyword>
<dbReference type="InterPro" id="IPR003660">
    <property type="entry name" value="HAMP_dom"/>
</dbReference>
<evidence type="ECO:0000256" key="2">
    <source>
        <dbReference type="ARBA" id="ARBA00023224"/>
    </source>
</evidence>
<dbReference type="Pfam" id="PF00015">
    <property type="entry name" value="MCPsignal"/>
    <property type="match status" value="1"/>
</dbReference>
<proteinExistence type="inferred from homology"/>
<evidence type="ECO:0000256" key="4">
    <source>
        <dbReference type="PROSITE-ProRule" id="PRU00284"/>
    </source>
</evidence>
<evidence type="ECO:0000259" key="5">
    <source>
        <dbReference type="PROSITE" id="PS50111"/>
    </source>
</evidence>
<dbReference type="PANTHER" id="PTHR32089:SF70">
    <property type="entry name" value="ENERGY TAXIS MODULATING METHYL ACCEPTING SENSORY TRANSDUCER"/>
    <property type="match status" value="1"/>
</dbReference>
<dbReference type="PROSITE" id="PS50111">
    <property type="entry name" value="CHEMOTAXIS_TRANSDUC_2"/>
    <property type="match status" value="1"/>
</dbReference>
<dbReference type="SMART" id="SM00304">
    <property type="entry name" value="HAMP"/>
    <property type="match status" value="1"/>
</dbReference>
<dbReference type="PANTHER" id="PTHR32089">
    <property type="entry name" value="METHYL-ACCEPTING CHEMOTAXIS PROTEIN MCPB"/>
    <property type="match status" value="1"/>
</dbReference>
<dbReference type="EMBL" id="LYBM01000026">
    <property type="protein sequence ID" value="ODA32199.1"/>
    <property type="molecule type" value="Genomic_DNA"/>
</dbReference>
<feature type="domain" description="Methyl-accepting transducer" evidence="5">
    <location>
        <begin position="395"/>
        <end position="631"/>
    </location>
</feature>
<sequence>MNSNKKGSVVVRMYLGFAVLAASLIATNTINILGSDEIHSQLNIVAREAVPLVSDSNQTSVSLLAANKIFTDYLTNDDNEQSSQTLERFSEAQIAFEKSLENLEKSAEPIPGLKEKFPALHEIKERYFAEVQLAIENVNVQREAEKKIAKARRDFQRQQSALTIGMKELIAEKGSMTLKIISRTYFKKLAETESQTSDALASSDLDFVAKAMKKNFRSTKQLSSSFRSLSAQLPELKESFQADVDKFIVDVSRDGGILQQHQAYLKSSQRLSQNIANLAEDVDSAMLLLSDFRAAANSVMASSITSADHAFKNGLQNTLLIGTIVLLLTMVIGWSIARSVKAPLKSILRTLEALADGDMTQQVDIKQKNEFGELGEYINSLTSRLREILTQIRDTAESQTEVAAQNQSTTQATKTHLNEQRAQTTAVAAAMTQMEQSVKDVASSANQTKQKVKEVSDAATKGRKVMTGNITTTHQLSERLDQSVNAVSSLKEMSASIESILDVITNIADQTNLLALNAAIEAARAGEQGRGFAVVADEVRVLAKRTSDATSEIDSMISQLQSESQQAVTVMQDCVEQMNNSISQASDANSAMEEIEAIILSISDMSSQIVLAANEQSTTSEEIARNIVHISEISNISYEAMQTVSDTSEQLDQQANNQSELVHKFTV</sequence>
<dbReference type="GO" id="GO:0006935">
    <property type="term" value="P:chemotaxis"/>
    <property type="evidence" value="ECO:0007669"/>
    <property type="project" value="InterPro"/>
</dbReference>
<accession>A0A1C3EG59</accession>
<dbReference type="SUPFAM" id="SSF58104">
    <property type="entry name" value="Methyl-accepting chemotaxis protein (MCP) signaling domain"/>
    <property type="match status" value="1"/>
</dbReference>
<keyword evidence="8" id="KW-1185">Reference proteome</keyword>
<dbReference type="InterPro" id="IPR004090">
    <property type="entry name" value="Chemotax_Me-accpt_rcpt"/>
</dbReference>
<name>A0A1C3EG59_9GAMM</name>
<dbReference type="Pfam" id="PF00672">
    <property type="entry name" value="HAMP"/>
    <property type="match status" value="1"/>
</dbReference>
<reference evidence="7 8" key="1">
    <citation type="submission" date="2016-05" db="EMBL/GenBank/DDBJ databases">
        <title>Genomic Taxonomy of the Vibrionaceae.</title>
        <authorList>
            <person name="Gomez-Gil B."/>
            <person name="Enciso-Ibarra J."/>
        </authorList>
    </citation>
    <scope>NUCLEOTIDE SEQUENCE [LARGE SCALE GENOMIC DNA]</scope>
    <source>
        <strain evidence="7 8">CAIM 1920</strain>
    </source>
</reference>
<dbReference type="InterPro" id="IPR004089">
    <property type="entry name" value="MCPsignal_dom"/>
</dbReference>
<dbReference type="GO" id="GO:0016020">
    <property type="term" value="C:membrane"/>
    <property type="evidence" value="ECO:0007669"/>
    <property type="project" value="UniProtKB-SubCell"/>
</dbReference>
<dbReference type="SMART" id="SM00283">
    <property type="entry name" value="MA"/>
    <property type="match status" value="1"/>
</dbReference>
<dbReference type="OrthoDB" id="9781845at2"/>
<evidence type="ECO:0000259" key="6">
    <source>
        <dbReference type="PROSITE" id="PS50885"/>
    </source>
</evidence>
<dbReference type="CDD" id="cd11386">
    <property type="entry name" value="MCP_signal"/>
    <property type="match status" value="1"/>
</dbReference>
<dbReference type="PRINTS" id="PR00260">
    <property type="entry name" value="CHEMTRNSDUCR"/>
</dbReference>